<keyword evidence="2" id="KW-1185">Reference proteome</keyword>
<gene>
    <name evidence="1" type="ORF">MESINF_1143</name>
</gene>
<evidence type="ECO:0000313" key="2">
    <source>
        <dbReference type="Proteomes" id="UP000250796"/>
    </source>
</evidence>
<dbReference type="Proteomes" id="UP000250796">
    <property type="component" value="Chromosome MESINF"/>
</dbReference>
<evidence type="ECO:0000313" key="1">
    <source>
        <dbReference type="EMBL" id="SSC12587.1"/>
    </source>
</evidence>
<sequence length="177" mass="19505">MHLRDNLTLSEKLDMVSDKLSRADSLVSETEGSRVIVLIVAPKEEATAVRELKMRFEGRINLLNFGAKLVETAKSYGMENLEDDFSFLGKSSIGDFSKLLLNGLIESIVESSKANPITAVHRLGILNGFFGLNPLIEGVTGNLANPALFIYPGKRKDHILTFLDGRHTTSVYRALVI</sequence>
<dbReference type="RefSeq" id="WP_169698882.1">
    <property type="nucleotide sequence ID" value="NZ_LS974202.1"/>
</dbReference>
<evidence type="ECO:0008006" key="3">
    <source>
        <dbReference type="Google" id="ProtNLM"/>
    </source>
</evidence>
<accession>A0A7Z7PQM4</accession>
<dbReference type="EMBL" id="LS974202">
    <property type="protein sequence ID" value="SSC12587.1"/>
    <property type="molecule type" value="Genomic_DNA"/>
</dbReference>
<proteinExistence type="predicted"/>
<organism evidence="1 2">
    <name type="scientific">Mesotoga infera</name>
    <dbReference type="NCBI Taxonomy" id="1236046"/>
    <lineage>
        <taxon>Bacteria</taxon>
        <taxon>Thermotogati</taxon>
        <taxon>Thermotogota</taxon>
        <taxon>Thermotogae</taxon>
        <taxon>Kosmotogales</taxon>
        <taxon>Kosmotogaceae</taxon>
        <taxon>Mesotoga</taxon>
    </lineage>
</organism>
<dbReference type="KEGG" id="minf:MESINF_1143"/>
<protein>
    <recommendedName>
        <fullName evidence="3">DUF1788 domain-containing protein</fullName>
    </recommendedName>
</protein>
<dbReference type="AlphaFoldDB" id="A0A7Z7PQM4"/>
<reference evidence="1 2" key="1">
    <citation type="submission" date="2017-01" db="EMBL/GenBank/DDBJ databases">
        <authorList>
            <person name="Erauso G."/>
        </authorList>
    </citation>
    <scope>NUCLEOTIDE SEQUENCE [LARGE SCALE GENOMIC DNA]</scope>
    <source>
        <strain evidence="1">MESINF1</strain>
    </source>
</reference>
<name>A0A7Z7PQM4_9BACT</name>